<gene>
    <name evidence="1" type="ORF">COU30_04700</name>
</gene>
<accession>A0A2M6P0E5</accession>
<comment type="caution">
    <text evidence="1">The sequence shown here is derived from an EMBL/GenBank/DDBJ whole genome shotgun (WGS) entry which is preliminary data.</text>
</comment>
<dbReference type="Proteomes" id="UP000228528">
    <property type="component" value="Unassembled WGS sequence"/>
</dbReference>
<sequence length="120" mass="13576">MHDVFYTDVFAARAELEQRRQDVRLKQEVEQWWQSLGCGIPELPQDDGHLYALLARQVATARYEDIVFKFVAEAGGLAPLWGSYTGDKFSVHSAYKKSLVDPFIIDGRGRSGGPRRVCES</sequence>
<organism evidence="1 2">
    <name type="scientific">Candidatus Magasanikbacteria bacterium CG10_big_fil_rev_8_21_14_0_10_38_6</name>
    <dbReference type="NCBI Taxonomy" id="1974647"/>
    <lineage>
        <taxon>Bacteria</taxon>
        <taxon>Candidatus Magasanikiibacteriota</taxon>
    </lineage>
</organism>
<name>A0A2M6P0E5_9BACT</name>
<protein>
    <submittedName>
        <fullName evidence="1">Uncharacterized protein</fullName>
    </submittedName>
</protein>
<evidence type="ECO:0000313" key="1">
    <source>
        <dbReference type="EMBL" id="PIR77029.1"/>
    </source>
</evidence>
<feature type="non-terminal residue" evidence="1">
    <location>
        <position position="120"/>
    </location>
</feature>
<proteinExistence type="predicted"/>
<dbReference type="EMBL" id="PFBW01000198">
    <property type="protein sequence ID" value="PIR77029.1"/>
    <property type="molecule type" value="Genomic_DNA"/>
</dbReference>
<reference evidence="2" key="1">
    <citation type="submission" date="2017-09" db="EMBL/GenBank/DDBJ databases">
        <title>Depth-based differentiation of microbial function through sediment-hosted aquifers and enrichment of novel symbionts in the deep terrestrial subsurface.</title>
        <authorList>
            <person name="Probst A.J."/>
            <person name="Ladd B."/>
            <person name="Jarett J.K."/>
            <person name="Geller-Mcgrath D.E."/>
            <person name="Sieber C.M.K."/>
            <person name="Emerson J.B."/>
            <person name="Anantharaman K."/>
            <person name="Thomas B.C."/>
            <person name="Malmstrom R."/>
            <person name="Stieglmeier M."/>
            <person name="Klingl A."/>
            <person name="Woyke T."/>
            <person name="Ryan C.M."/>
            <person name="Banfield J.F."/>
        </authorList>
    </citation>
    <scope>NUCLEOTIDE SEQUENCE [LARGE SCALE GENOMIC DNA]</scope>
</reference>
<dbReference type="AlphaFoldDB" id="A0A2M6P0E5"/>
<evidence type="ECO:0000313" key="2">
    <source>
        <dbReference type="Proteomes" id="UP000228528"/>
    </source>
</evidence>